<dbReference type="EC" id="1.8.1.9" evidence="6"/>
<dbReference type="InterPro" id="IPR023753">
    <property type="entry name" value="FAD/NAD-binding_dom"/>
</dbReference>
<evidence type="ECO:0000256" key="3">
    <source>
        <dbReference type="ARBA" id="ARBA00023002"/>
    </source>
</evidence>
<evidence type="ECO:0000313" key="10">
    <source>
        <dbReference type="Proteomes" id="UP000177821"/>
    </source>
</evidence>
<dbReference type="InterPro" id="IPR050097">
    <property type="entry name" value="Ferredoxin-NADP_redctase_2"/>
</dbReference>
<dbReference type="GO" id="GO:0004791">
    <property type="term" value="F:thioredoxin-disulfide reductase (NADPH) activity"/>
    <property type="evidence" value="ECO:0007669"/>
    <property type="project" value="UniProtKB-UniRule"/>
</dbReference>
<comment type="similarity">
    <text evidence="6">Belongs to the class-II pyridine nucleotide-disulfide oxidoreductase family.</text>
</comment>
<dbReference type="GO" id="GO:0005737">
    <property type="term" value="C:cytoplasm"/>
    <property type="evidence" value="ECO:0007669"/>
    <property type="project" value="InterPro"/>
</dbReference>
<feature type="domain" description="FAD/NAD(P)-binding" evidence="8">
    <location>
        <begin position="5"/>
        <end position="293"/>
    </location>
</feature>
<dbReference type="NCBIfam" id="TIGR01292">
    <property type="entry name" value="TRX_reduct"/>
    <property type="match status" value="1"/>
</dbReference>
<evidence type="ECO:0000256" key="5">
    <source>
        <dbReference type="ARBA" id="ARBA00023284"/>
    </source>
</evidence>
<dbReference type="InterPro" id="IPR036188">
    <property type="entry name" value="FAD/NAD-bd_sf"/>
</dbReference>
<reference evidence="9 10" key="1">
    <citation type="journal article" date="2016" name="Nat. Commun.">
        <title>Thousands of microbial genomes shed light on interconnected biogeochemical processes in an aquifer system.</title>
        <authorList>
            <person name="Anantharaman K."/>
            <person name="Brown C.T."/>
            <person name="Hug L.A."/>
            <person name="Sharon I."/>
            <person name="Castelle C.J."/>
            <person name="Probst A.J."/>
            <person name="Thomas B.C."/>
            <person name="Singh A."/>
            <person name="Wilkins M.J."/>
            <person name="Karaoz U."/>
            <person name="Brodie E.L."/>
            <person name="Williams K.H."/>
            <person name="Hubbard S.S."/>
            <person name="Banfield J.F."/>
        </authorList>
    </citation>
    <scope>NUCLEOTIDE SEQUENCE [LARGE SCALE GENOMIC DNA]</scope>
</reference>
<sequence>MVTNYDLIILGSGPAGLTAAIYASRSNLKTLVIAGYEVGGQLMLTTDVEDYPGFPEGVQGPDLMMKMRKQSERFGAEFLLANATKVDVTTNPFKVWSEEKEFVAKALIVATGASSMWLGIESEKRLIGKGVSSCAVCDGAFFRDKPIVVIGGGDTALKEALHLAKFGSSVTVIHRRDKLKAFKAWQDLAFANHKIKFIWNNVVEEFLGESKLTGVRIKNVVDNTVSDIECSGAFVAIGHKPNTAFLENQIKIDEKGYIITDPAGVKTSVPGVFAAGDVHDLYYKQAVTAAGSGCKAALEVEDYLGK</sequence>
<keyword evidence="5 6" id="KW-0676">Redox-active center</keyword>
<accession>A0A1G1WRF3</accession>
<evidence type="ECO:0000313" key="9">
    <source>
        <dbReference type="EMBL" id="OGY29910.1"/>
    </source>
</evidence>
<dbReference type="PRINTS" id="PR00469">
    <property type="entry name" value="PNDRDTASEII"/>
</dbReference>
<proteinExistence type="inferred from homology"/>
<evidence type="ECO:0000256" key="7">
    <source>
        <dbReference type="RuleBase" id="RU003881"/>
    </source>
</evidence>
<dbReference type="Gene3D" id="3.50.50.60">
    <property type="entry name" value="FAD/NAD(P)-binding domain"/>
    <property type="match status" value="2"/>
</dbReference>
<evidence type="ECO:0000256" key="2">
    <source>
        <dbReference type="ARBA" id="ARBA00022827"/>
    </source>
</evidence>
<gene>
    <name evidence="9" type="ORF">A3J50_01685</name>
</gene>
<comment type="subunit">
    <text evidence="6">Homodimer.</text>
</comment>
<keyword evidence="4" id="KW-1015">Disulfide bond</keyword>
<dbReference type="Proteomes" id="UP000177821">
    <property type="component" value="Unassembled WGS sequence"/>
</dbReference>
<dbReference type="PRINTS" id="PR00368">
    <property type="entry name" value="FADPNR"/>
</dbReference>
<keyword evidence="1 6" id="KW-0285">Flavoprotein</keyword>
<evidence type="ECO:0000256" key="4">
    <source>
        <dbReference type="ARBA" id="ARBA00023157"/>
    </source>
</evidence>
<dbReference type="AlphaFoldDB" id="A0A1G1WRF3"/>
<dbReference type="PROSITE" id="PS00573">
    <property type="entry name" value="PYRIDINE_REDOX_2"/>
    <property type="match status" value="1"/>
</dbReference>
<dbReference type="Pfam" id="PF07992">
    <property type="entry name" value="Pyr_redox_2"/>
    <property type="match status" value="1"/>
</dbReference>
<comment type="catalytic activity">
    <reaction evidence="6">
        <text>[thioredoxin]-dithiol + NADP(+) = [thioredoxin]-disulfide + NADPH + H(+)</text>
        <dbReference type="Rhea" id="RHEA:20345"/>
        <dbReference type="Rhea" id="RHEA-COMP:10698"/>
        <dbReference type="Rhea" id="RHEA-COMP:10700"/>
        <dbReference type="ChEBI" id="CHEBI:15378"/>
        <dbReference type="ChEBI" id="CHEBI:29950"/>
        <dbReference type="ChEBI" id="CHEBI:50058"/>
        <dbReference type="ChEBI" id="CHEBI:57783"/>
        <dbReference type="ChEBI" id="CHEBI:58349"/>
        <dbReference type="EC" id="1.8.1.9"/>
    </reaction>
</comment>
<keyword evidence="2 6" id="KW-0274">FAD</keyword>
<dbReference type="PANTHER" id="PTHR48105">
    <property type="entry name" value="THIOREDOXIN REDUCTASE 1-RELATED-RELATED"/>
    <property type="match status" value="1"/>
</dbReference>
<evidence type="ECO:0000256" key="6">
    <source>
        <dbReference type="RuleBase" id="RU003880"/>
    </source>
</evidence>
<organism evidence="9 10">
    <name type="scientific">Candidatus Woykebacteria bacterium RIFCSPHIGHO2_02_FULL_43_16b</name>
    <dbReference type="NCBI Taxonomy" id="1802601"/>
    <lineage>
        <taxon>Bacteria</taxon>
        <taxon>Candidatus Woykeibacteriota</taxon>
    </lineage>
</organism>
<evidence type="ECO:0000259" key="8">
    <source>
        <dbReference type="Pfam" id="PF07992"/>
    </source>
</evidence>
<dbReference type="GO" id="GO:0019430">
    <property type="term" value="P:removal of superoxide radicals"/>
    <property type="evidence" value="ECO:0007669"/>
    <property type="project" value="UniProtKB-UniRule"/>
</dbReference>
<keyword evidence="3 6" id="KW-0560">Oxidoreductase</keyword>
<protein>
    <recommendedName>
        <fullName evidence="6">Thioredoxin reductase</fullName>
        <ecNumber evidence="6">1.8.1.9</ecNumber>
    </recommendedName>
</protein>
<comment type="caution">
    <text evidence="9">The sequence shown here is derived from an EMBL/GenBank/DDBJ whole genome shotgun (WGS) entry which is preliminary data.</text>
</comment>
<dbReference type="InterPro" id="IPR008255">
    <property type="entry name" value="Pyr_nucl-diS_OxRdtase_2_AS"/>
</dbReference>
<dbReference type="SUPFAM" id="SSF51905">
    <property type="entry name" value="FAD/NAD(P)-binding domain"/>
    <property type="match status" value="1"/>
</dbReference>
<comment type="cofactor">
    <cofactor evidence="7">
        <name>FAD</name>
        <dbReference type="ChEBI" id="CHEBI:57692"/>
    </cofactor>
    <text evidence="7">Binds 1 FAD per subunit.</text>
</comment>
<dbReference type="InterPro" id="IPR005982">
    <property type="entry name" value="Thioredox_Rdtase"/>
</dbReference>
<dbReference type="EMBL" id="MHCX01000011">
    <property type="protein sequence ID" value="OGY29910.1"/>
    <property type="molecule type" value="Genomic_DNA"/>
</dbReference>
<evidence type="ECO:0000256" key="1">
    <source>
        <dbReference type="ARBA" id="ARBA00022630"/>
    </source>
</evidence>
<name>A0A1G1WRF3_9BACT</name>
<keyword evidence="7" id="KW-0521">NADP</keyword>